<feature type="domain" description="Xylanolytic transcriptional activator regulatory" evidence="2">
    <location>
        <begin position="47"/>
        <end position="170"/>
    </location>
</feature>
<evidence type="ECO:0000256" key="1">
    <source>
        <dbReference type="ARBA" id="ARBA00023242"/>
    </source>
</evidence>
<reference evidence="3" key="2">
    <citation type="submission" date="2020-11" db="EMBL/GenBank/DDBJ databases">
        <title>Whole genome sequencing of Colletotrichum sp.</title>
        <authorList>
            <person name="Li H."/>
        </authorList>
    </citation>
    <scope>NUCLEOTIDE SEQUENCE</scope>
    <source>
        <strain evidence="3">CkLH20</strain>
    </source>
</reference>
<name>A0A9P6HVA5_9PEZI</name>
<evidence type="ECO:0000259" key="2">
    <source>
        <dbReference type="Pfam" id="PF04082"/>
    </source>
</evidence>
<dbReference type="GeneID" id="62166878"/>
<dbReference type="GO" id="GO:0003677">
    <property type="term" value="F:DNA binding"/>
    <property type="evidence" value="ECO:0007669"/>
    <property type="project" value="InterPro"/>
</dbReference>
<evidence type="ECO:0000313" key="3">
    <source>
        <dbReference type="EMBL" id="KAF9871443.1"/>
    </source>
</evidence>
<dbReference type="OrthoDB" id="2399539at2759"/>
<organism evidence="3 4">
    <name type="scientific">Colletotrichum karsti</name>
    <dbReference type="NCBI Taxonomy" id="1095194"/>
    <lineage>
        <taxon>Eukaryota</taxon>
        <taxon>Fungi</taxon>
        <taxon>Dikarya</taxon>
        <taxon>Ascomycota</taxon>
        <taxon>Pezizomycotina</taxon>
        <taxon>Sordariomycetes</taxon>
        <taxon>Hypocreomycetidae</taxon>
        <taxon>Glomerellales</taxon>
        <taxon>Glomerellaceae</taxon>
        <taxon>Colletotrichum</taxon>
        <taxon>Colletotrichum boninense species complex</taxon>
    </lineage>
</organism>
<dbReference type="CDD" id="cd12148">
    <property type="entry name" value="fungal_TF_MHR"/>
    <property type="match status" value="1"/>
</dbReference>
<dbReference type="EMBL" id="JAATWM020000045">
    <property type="protein sequence ID" value="KAF9871443.1"/>
    <property type="molecule type" value="Genomic_DNA"/>
</dbReference>
<evidence type="ECO:0000313" key="4">
    <source>
        <dbReference type="Proteomes" id="UP000781932"/>
    </source>
</evidence>
<reference evidence="3" key="1">
    <citation type="submission" date="2020-03" db="EMBL/GenBank/DDBJ databases">
        <authorList>
            <person name="He L."/>
        </authorList>
    </citation>
    <scope>NUCLEOTIDE SEQUENCE</scope>
    <source>
        <strain evidence="3">CkLH20</strain>
    </source>
</reference>
<dbReference type="PANTHER" id="PTHR47431:SF4">
    <property type="entry name" value="ZN(II)2CYS6 TRANSCRIPTION FACTOR (EUROFUNG)"/>
    <property type="match status" value="1"/>
</dbReference>
<gene>
    <name evidence="3" type="ORF">CkaCkLH20_11090</name>
</gene>
<dbReference type="RefSeq" id="XP_038740904.1">
    <property type="nucleotide sequence ID" value="XM_038893804.1"/>
</dbReference>
<accession>A0A9P6HVA5</accession>
<dbReference type="GO" id="GO:0008270">
    <property type="term" value="F:zinc ion binding"/>
    <property type="evidence" value="ECO:0007669"/>
    <property type="project" value="InterPro"/>
</dbReference>
<dbReference type="InterPro" id="IPR007219">
    <property type="entry name" value="XnlR_reg_dom"/>
</dbReference>
<dbReference type="AlphaFoldDB" id="A0A9P6HVA5"/>
<proteinExistence type="predicted"/>
<protein>
    <submittedName>
        <fullName evidence="3">C6 zinc finger protein</fullName>
    </submittedName>
</protein>
<dbReference type="PANTHER" id="PTHR47431">
    <property type="entry name" value="ZN(II)2CYS6 TRANSCRIPTION FACTOR (EUROFUNG)-RELATED"/>
    <property type="match status" value="1"/>
</dbReference>
<dbReference type="Pfam" id="PF04082">
    <property type="entry name" value="Fungal_trans"/>
    <property type="match status" value="1"/>
</dbReference>
<keyword evidence="4" id="KW-1185">Reference proteome</keyword>
<dbReference type="GO" id="GO:0006351">
    <property type="term" value="P:DNA-templated transcription"/>
    <property type="evidence" value="ECO:0007669"/>
    <property type="project" value="InterPro"/>
</dbReference>
<sequence>MLRLHKDPSISFNFEPVIAVMRLMGHIYAAKEWSPVLKDHAESCLSQSQPDDPVLVQSRLLYSIALFWYNFKDESKQQMDVAIRVAVDIKMFHADFAKSHSFGDPVMAECWRRTWWMLFVIDAYYAGTLGTMNFTVVDVEATVELPCDEGEYESGDIPEPQTLEDFDSREFAPEQTSFSSFAYLISAVRCAAQAISTTPKIASAGDSAHLIQSADSIIDGWVLLLPKDRQQVMSKAGKIDEIMFQAQLLIGV</sequence>
<comment type="caution">
    <text evidence="3">The sequence shown here is derived from an EMBL/GenBank/DDBJ whole genome shotgun (WGS) entry which is preliminary data.</text>
</comment>
<keyword evidence="1" id="KW-0539">Nucleus</keyword>
<dbReference type="Proteomes" id="UP000781932">
    <property type="component" value="Unassembled WGS sequence"/>
</dbReference>